<feature type="compositionally biased region" description="Basic and acidic residues" evidence="1">
    <location>
        <begin position="81"/>
        <end position="102"/>
    </location>
</feature>
<dbReference type="InterPro" id="IPR057447">
    <property type="entry name" value="Bbp19-like_phage"/>
</dbReference>
<accession>A0A5B0KZN0</accession>
<evidence type="ECO:0000259" key="2">
    <source>
        <dbReference type="Pfam" id="PF25181"/>
    </source>
</evidence>
<protein>
    <recommendedName>
        <fullName evidence="2">Bbp19-like phage domain-containing protein</fullName>
    </recommendedName>
</protein>
<dbReference type="RefSeq" id="WP_149648847.1">
    <property type="nucleotide sequence ID" value="NZ_VEWN01000002.1"/>
</dbReference>
<dbReference type="AlphaFoldDB" id="A0A5B0KZN0"/>
<evidence type="ECO:0000256" key="1">
    <source>
        <dbReference type="SAM" id="MobiDB-lite"/>
    </source>
</evidence>
<dbReference type="Proteomes" id="UP000325333">
    <property type="component" value="Unassembled WGS sequence"/>
</dbReference>
<organism evidence="3 4">
    <name type="scientific">Azospirillum argentinense</name>
    <dbReference type="NCBI Taxonomy" id="2970906"/>
    <lineage>
        <taxon>Bacteria</taxon>
        <taxon>Pseudomonadati</taxon>
        <taxon>Pseudomonadota</taxon>
        <taxon>Alphaproteobacteria</taxon>
        <taxon>Rhodospirillales</taxon>
        <taxon>Azospirillaceae</taxon>
        <taxon>Azospirillum</taxon>
    </lineage>
</organism>
<comment type="caution">
    <text evidence="3">The sequence shown here is derived from an EMBL/GenBank/DDBJ whole genome shotgun (WGS) entry which is preliminary data.</text>
</comment>
<dbReference type="EMBL" id="VEWN01000002">
    <property type="protein sequence ID" value="KAA1057163.1"/>
    <property type="molecule type" value="Genomic_DNA"/>
</dbReference>
<sequence length="102" mass="11568">MSWSDLDKPKQRLTPEQEAEQRRLNGLFARVFGTADGLEVLALLRSSTIEKPISPDASHSALVHLEGQRQLVRVIETRVANGRDQHPSELRREYPALRRAAE</sequence>
<evidence type="ECO:0000313" key="3">
    <source>
        <dbReference type="EMBL" id="KAA1057163.1"/>
    </source>
</evidence>
<dbReference type="Pfam" id="PF25181">
    <property type="entry name" value="Phage_Bbp19"/>
    <property type="match status" value="1"/>
</dbReference>
<gene>
    <name evidence="3" type="ORF">FH063_001331</name>
</gene>
<reference evidence="3 4" key="1">
    <citation type="submission" date="2019-07" db="EMBL/GenBank/DDBJ databases">
        <title>Genome sequencing of the stress-tolerant strain Azospirillum brasilense Az19.</title>
        <authorList>
            <person name="Maroniche G.A."/>
            <person name="Garcia J.E."/>
            <person name="Pagnussat L."/>
            <person name="Amenta M."/>
            <person name="Creus C.M."/>
        </authorList>
    </citation>
    <scope>NUCLEOTIDE SEQUENCE [LARGE SCALE GENOMIC DNA]</scope>
    <source>
        <strain evidence="3 4">Az19</strain>
    </source>
</reference>
<feature type="region of interest" description="Disordered" evidence="1">
    <location>
        <begin position="78"/>
        <end position="102"/>
    </location>
</feature>
<proteinExistence type="predicted"/>
<feature type="domain" description="Bbp19-like phage" evidence="2">
    <location>
        <begin position="28"/>
        <end position="76"/>
    </location>
</feature>
<evidence type="ECO:0000313" key="4">
    <source>
        <dbReference type="Proteomes" id="UP000325333"/>
    </source>
</evidence>
<name>A0A5B0KZN0_9PROT</name>